<organism evidence="8 9">
    <name type="scientific">Candidatus Lambdaproteobacteria bacterium RIFOXYD2_FULL_56_26</name>
    <dbReference type="NCBI Taxonomy" id="1817773"/>
    <lineage>
        <taxon>Bacteria</taxon>
        <taxon>Pseudomonadati</taxon>
        <taxon>Pseudomonadota</taxon>
        <taxon>Candidatus Lambdaproteobacteria</taxon>
    </lineage>
</organism>
<name>A0A1F6GZ90_9PROT</name>
<dbReference type="InterPro" id="IPR005139">
    <property type="entry name" value="PCRF"/>
</dbReference>
<dbReference type="InterPro" id="IPR045853">
    <property type="entry name" value="Pep_chain_release_fac_I_sf"/>
</dbReference>
<gene>
    <name evidence="5" type="primary">prfA</name>
    <name evidence="8" type="ORF">A2557_02325</name>
</gene>
<dbReference type="Gene3D" id="3.30.160.20">
    <property type="match status" value="1"/>
</dbReference>
<dbReference type="PROSITE" id="PS00745">
    <property type="entry name" value="RF_PROK_I"/>
    <property type="match status" value="1"/>
</dbReference>
<dbReference type="GO" id="GO:0016149">
    <property type="term" value="F:translation release factor activity, codon specific"/>
    <property type="evidence" value="ECO:0007669"/>
    <property type="project" value="UniProtKB-UniRule"/>
</dbReference>
<dbReference type="InterPro" id="IPR000352">
    <property type="entry name" value="Pep_chain_release_fac_I"/>
</dbReference>
<dbReference type="GO" id="GO:0005737">
    <property type="term" value="C:cytoplasm"/>
    <property type="evidence" value="ECO:0007669"/>
    <property type="project" value="UniProtKB-SubCell"/>
</dbReference>
<dbReference type="Proteomes" id="UP000177583">
    <property type="component" value="Unassembled WGS sequence"/>
</dbReference>
<dbReference type="InterPro" id="IPR050057">
    <property type="entry name" value="Prokaryotic/Mito_RF"/>
</dbReference>
<sequence>MFDKLARIADRFEEVTALLGHPDTLSNSKRLREVSQEQAKLKPIYDLFVELKKATEELEGNQAIIEDPAEDPQMKEMARAELGELKKRVAQLEQESQLALLPKDPDDGKNVILEIRAGTGGDEAGIFAGDLFRMYQRYAEQKRWTLEVLESSPAVHGGFKEITASIEGAFVFANMKFEAGTHRVQRVPATEAQGRIHTSACTVAILPEADEVEVNINPADLKIDTYRSSGAGGQHVNKTESAIRITHVPTGIVVACQEERSQIKNRAKAMKYLQAKIYDQQAQAQASELAVLRKNMVGSGDRSERIRTYNYPQGRITDHRIGLTLYRLEEVMNTGSIQEIVNALAADQQAELLKADLG</sequence>
<dbReference type="NCBIfam" id="NF001859">
    <property type="entry name" value="PRK00591.1"/>
    <property type="match status" value="1"/>
</dbReference>
<evidence type="ECO:0000256" key="4">
    <source>
        <dbReference type="ARBA" id="ARBA00022917"/>
    </source>
</evidence>
<dbReference type="Gene3D" id="3.30.70.1660">
    <property type="match status" value="1"/>
</dbReference>
<dbReference type="Pfam" id="PF00472">
    <property type="entry name" value="RF-1"/>
    <property type="match status" value="1"/>
</dbReference>
<keyword evidence="3 5" id="KW-0488">Methylation</keyword>
<dbReference type="SUPFAM" id="SSF75620">
    <property type="entry name" value="Release factor"/>
    <property type="match status" value="1"/>
</dbReference>
<evidence type="ECO:0000256" key="3">
    <source>
        <dbReference type="ARBA" id="ARBA00022481"/>
    </source>
</evidence>
<evidence type="ECO:0000256" key="6">
    <source>
        <dbReference type="NCBIfam" id="TIGR00019"/>
    </source>
</evidence>
<comment type="function">
    <text evidence="1 5">Peptide chain release factor 1 directs the termination of translation in response to the peptide chain termination codons UAG and UAA.</text>
</comment>
<dbReference type="FunFam" id="3.30.70.1660:FF:000002">
    <property type="entry name" value="Peptide chain release factor 1"/>
    <property type="match status" value="1"/>
</dbReference>
<accession>A0A1F6GZ90</accession>
<dbReference type="SMART" id="SM00937">
    <property type="entry name" value="PCRF"/>
    <property type="match status" value="1"/>
</dbReference>
<dbReference type="PANTHER" id="PTHR43804">
    <property type="entry name" value="LD18447P"/>
    <property type="match status" value="1"/>
</dbReference>
<dbReference type="NCBIfam" id="TIGR00019">
    <property type="entry name" value="prfA"/>
    <property type="match status" value="1"/>
</dbReference>
<comment type="PTM">
    <text evidence="5">Methylated by PrmC. Methylation increases the termination efficiency of RF1.</text>
</comment>
<dbReference type="FunFam" id="3.30.160.20:FF:000004">
    <property type="entry name" value="Peptide chain release factor 1"/>
    <property type="match status" value="1"/>
</dbReference>
<comment type="subcellular location">
    <subcellularLocation>
        <location evidence="5">Cytoplasm</location>
    </subcellularLocation>
</comment>
<reference evidence="8 9" key="1">
    <citation type="journal article" date="2016" name="Nat. Commun.">
        <title>Thousands of microbial genomes shed light on interconnected biogeochemical processes in an aquifer system.</title>
        <authorList>
            <person name="Anantharaman K."/>
            <person name="Brown C.T."/>
            <person name="Hug L.A."/>
            <person name="Sharon I."/>
            <person name="Castelle C.J."/>
            <person name="Probst A.J."/>
            <person name="Thomas B.C."/>
            <person name="Singh A."/>
            <person name="Wilkins M.J."/>
            <person name="Karaoz U."/>
            <person name="Brodie E.L."/>
            <person name="Williams K.H."/>
            <person name="Hubbard S.S."/>
            <person name="Banfield J.F."/>
        </authorList>
    </citation>
    <scope>NUCLEOTIDE SEQUENCE [LARGE SCALE GENOMIC DNA]</scope>
</reference>
<dbReference type="InterPro" id="IPR004373">
    <property type="entry name" value="RF-1"/>
</dbReference>
<dbReference type="Pfam" id="PF03462">
    <property type="entry name" value="PCRF"/>
    <property type="match status" value="1"/>
</dbReference>
<protein>
    <recommendedName>
        <fullName evidence="5 6">Peptide chain release factor 1</fullName>
        <shortName evidence="5">RF-1</shortName>
    </recommendedName>
</protein>
<evidence type="ECO:0000256" key="1">
    <source>
        <dbReference type="ARBA" id="ARBA00002986"/>
    </source>
</evidence>
<evidence type="ECO:0000313" key="8">
    <source>
        <dbReference type="EMBL" id="OGH03340.1"/>
    </source>
</evidence>
<dbReference type="HAMAP" id="MF_00093">
    <property type="entry name" value="Rel_fac_1"/>
    <property type="match status" value="1"/>
</dbReference>
<comment type="similarity">
    <text evidence="2 5">Belongs to the prokaryotic/mitochondrial release factor family.</text>
</comment>
<dbReference type="AlphaFoldDB" id="A0A1F6GZ90"/>
<evidence type="ECO:0000256" key="2">
    <source>
        <dbReference type="ARBA" id="ARBA00010835"/>
    </source>
</evidence>
<dbReference type="EMBL" id="MFNF01000017">
    <property type="protein sequence ID" value="OGH03340.1"/>
    <property type="molecule type" value="Genomic_DNA"/>
</dbReference>
<comment type="caution">
    <text evidence="8">The sequence shown here is derived from an EMBL/GenBank/DDBJ whole genome shotgun (WGS) entry which is preliminary data.</text>
</comment>
<dbReference type="Gene3D" id="6.10.140.1950">
    <property type="match status" value="1"/>
</dbReference>
<evidence type="ECO:0000256" key="5">
    <source>
        <dbReference type="HAMAP-Rule" id="MF_00093"/>
    </source>
</evidence>
<feature type="modified residue" description="N5-methylglutamine" evidence="5">
    <location>
        <position position="234"/>
    </location>
</feature>
<evidence type="ECO:0000313" key="9">
    <source>
        <dbReference type="Proteomes" id="UP000177583"/>
    </source>
</evidence>
<dbReference type="PANTHER" id="PTHR43804:SF7">
    <property type="entry name" value="LD18447P"/>
    <property type="match status" value="1"/>
</dbReference>
<keyword evidence="5" id="KW-0963">Cytoplasm</keyword>
<evidence type="ECO:0000259" key="7">
    <source>
        <dbReference type="PROSITE" id="PS00745"/>
    </source>
</evidence>
<proteinExistence type="inferred from homology"/>
<feature type="domain" description="Prokaryotic-type class I peptide chain release factors" evidence="7">
    <location>
        <begin position="227"/>
        <end position="243"/>
    </location>
</feature>
<keyword evidence="4 5" id="KW-0648">Protein biosynthesis</keyword>